<dbReference type="Proteomes" id="UP000322667">
    <property type="component" value="Chromosome D02"/>
</dbReference>
<evidence type="ECO:0000256" key="2">
    <source>
        <dbReference type="ARBA" id="ARBA00022763"/>
    </source>
</evidence>
<accession>A0A5D2LX47</accession>
<evidence type="ECO:0000256" key="1">
    <source>
        <dbReference type="ARBA" id="ARBA00004123"/>
    </source>
</evidence>
<evidence type="ECO:0000313" key="5">
    <source>
        <dbReference type="EMBL" id="TYH83623.1"/>
    </source>
</evidence>
<evidence type="ECO:0000256" key="4">
    <source>
        <dbReference type="ARBA" id="ARBA00023242"/>
    </source>
</evidence>
<dbReference type="GO" id="GO:0006281">
    <property type="term" value="P:DNA repair"/>
    <property type="evidence" value="ECO:0007669"/>
    <property type="project" value="UniProtKB-KW"/>
</dbReference>
<comment type="subcellular location">
    <subcellularLocation>
        <location evidence="1">Nucleus</location>
    </subcellularLocation>
</comment>
<dbReference type="GO" id="GO:0000785">
    <property type="term" value="C:chromatin"/>
    <property type="evidence" value="ECO:0007669"/>
    <property type="project" value="TreeGrafter"/>
</dbReference>
<dbReference type="EMBL" id="CM017624">
    <property type="protein sequence ID" value="TYH83623.1"/>
    <property type="molecule type" value="Genomic_DNA"/>
</dbReference>
<gene>
    <name evidence="5" type="ORF">ES332_D02G143600v1</name>
</gene>
<name>A0A5D2LX47_GOSTO</name>
<dbReference type="AlphaFoldDB" id="A0A5D2LX47"/>
<evidence type="ECO:0000256" key="3">
    <source>
        <dbReference type="ARBA" id="ARBA00023204"/>
    </source>
</evidence>
<dbReference type="PANTHER" id="PTHR12663">
    <property type="entry name" value="ANDROGEN INDUCED INHIBITOR OF PROLIFERATION AS3 / PDS5-RELATED"/>
    <property type="match status" value="1"/>
</dbReference>
<reference evidence="5 6" key="1">
    <citation type="submission" date="2019-07" db="EMBL/GenBank/DDBJ databases">
        <title>WGS assembly of Gossypium tomentosum.</title>
        <authorList>
            <person name="Chen Z.J."/>
            <person name="Sreedasyam A."/>
            <person name="Ando A."/>
            <person name="Song Q."/>
            <person name="De L."/>
            <person name="Hulse-Kemp A."/>
            <person name="Ding M."/>
            <person name="Ye W."/>
            <person name="Kirkbride R."/>
            <person name="Jenkins J."/>
            <person name="Plott C."/>
            <person name="Lovell J."/>
            <person name="Lin Y.-M."/>
            <person name="Vaughn R."/>
            <person name="Liu B."/>
            <person name="Li W."/>
            <person name="Simpson S."/>
            <person name="Scheffler B."/>
            <person name="Saski C."/>
            <person name="Grover C."/>
            <person name="Hu G."/>
            <person name="Conover J."/>
            <person name="Carlson J."/>
            <person name="Shu S."/>
            <person name="Boston L."/>
            <person name="Williams M."/>
            <person name="Peterson D."/>
            <person name="Mcgee K."/>
            <person name="Jones D."/>
            <person name="Wendel J."/>
            <person name="Stelly D."/>
            <person name="Grimwood J."/>
            <person name="Schmutz J."/>
        </authorList>
    </citation>
    <scope>NUCLEOTIDE SEQUENCE [LARGE SCALE GENOMIC DNA]</scope>
    <source>
        <strain evidence="5">7179.01</strain>
    </source>
</reference>
<sequence length="76" mass="8365">MIIQKVFLSTMQTIMIVVLEESEDVQDCLLLVILSALGRNKSGVTQAARRLAMNAIEQCSEKLEAGIKQILISVMS</sequence>
<keyword evidence="4" id="KW-0539">Nucleus</keyword>
<organism evidence="5 6">
    <name type="scientific">Gossypium tomentosum</name>
    <name type="common">Hawaiian cotton</name>
    <name type="synonym">Gossypium sandvicense</name>
    <dbReference type="NCBI Taxonomy" id="34277"/>
    <lineage>
        <taxon>Eukaryota</taxon>
        <taxon>Viridiplantae</taxon>
        <taxon>Streptophyta</taxon>
        <taxon>Embryophyta</taxon>
        <taxon>Tracheophyta</taxon>
        <taxon>Spermatophyta</taxon>
        <taxon>Magnoliopsida</taxon>
        <taxon>eudicotyledons</taxon>
        <taxon>Gunneridae</taxon>
        <taxon>Pentapetalae</taxon>
        <taxon>rosids</taxon>
        <taxon>malvids</taxon>
        <taxon>Malvales</taxon>
        <taxon>Malvaceae</taxon>
        <taxon>Malvoideae</taxon>
        <taxon>Gossypium</taxon>
    </lineage>
</organism>
<dbReference type="Pfam" id="PF20168">
    <property type="entry name" value="PDS5"/>
    <property type="match status" value="1"/>
</dbReference>
<protein>
    <submittedName>
        <fullName evidence="5">Uncharacterized protein</fullName>
    </submittedName>
</protein>
<keyword evidence="3" id="KW-0234">DNA repair</keyword>
<proteinExistence type="predicted"/>
<dbReference type="GO" id="GO:0005634">
    <property type="term" value="C:nucleus"/>
    <property type="evidence" value="ECO:0007669"/>
    <property type="project" value="UniProtKB-SubCell"/>
</dbReference>
<dbReference type="GO" id="GO:0007064">
    <property type="term" value="P:mitotic sister chromatid cohesion"/>
    <property type="evidence" value="ECO:0007669"/>
    <property type="project" value="InterPro"/>
</dbReference>
<evidence type="ECO:0000313" key="6">
    <source>
        <dbReference type="Proteomes" id="UP000322667"/>
    </source>
</evidence>
<dbReference type="PANTHER" id="PTHR12663:SF0">
    <property type="entry name" value="PRECOCIOUS DISSOCIATION OF SISTERS 5, ISOFORM A"/>
    <property type="match status" value="1"/>
</dbReference>
<keyword evidence="6" id="KW-1185">Reference proteome</keyword>
<keyword evidence="2" id="KW-0227">DNA damage</keyword>
<dbReference type="InterPro" id="IPR039776">
    <property type="entry name" value="Pds5"/>
</dbReference>